<dbReference type="Gene3D" id="3.40.50.300">
    <property type="entry name" value="P-loop containing nucleotide triphosphate hydrolases"/>
    <property type="match status" value="1"/>
</dbReference>
<accession>A0A9D1TRD1</accession>
<dbReference type="InterPro" id="IPR003593">
    <property type="entry name" value="AAA+_ATPase"/>
</dbReference>
<dbReference type="GO" id="GO:0022857">
    <property type="term" value="F:transmembrane transporter activity"/>
    <property type="evidence" value="ECO:0007669"/>
    <property type="project" value="TreeGrafter"/>
</dbReference>
<dbReference type="GO" id="GO:0005524">
    <property type="term" value="F:ATP binding"/>
    <property type="evidence" value="ECO:0007669"/>
    <property type="project" value="UniProtKB-KW"/>
</dbReference>
<dbReference type="GO" id="GO:0016887">
    <property type="term" value="F:ATP hydrolysis activity"/>
    <property type="evidence" value="ECO:0007669"/>
    <property type="project" value="InterPro"/>
</dbReference>
<keyword evidence="2" id="KW-0547">Nucleotide-binding</keyword>
<dbReference type="PANTHER" id="PTHR24220">
    <property type="entry name" value="IMPORT ATP-BINDING PROTEIN"/>
    <property type="match status" value="1"/>
</dbReference>
<organism evidence="5 6">
    <name type="scientific">Candidatus Protoclostridium stercorigallinarum</name>
    <dbReference type="NCBI Taxonomy" id="2838741"/>
    <lineage>
        <taxon>Bacteria</taxon>
        <taxon>Bacillati</taxon>
        <taxon>Bacillota</taxon>
        <taxon>Clostridia</taxon>
        <taxon>Candidatus Protoclostridium</taxon>
    </lineage>
</organism>
<dbReference type="SUPFAM" id="SSF52540">
    <property type="entry name" value="P-loop containing nucleoside triphosphate hydrolases"/>
    <property type="match status" value="1"/>
</dbReference>
<evidence type="ECO:0000256" key="1">
    <source>
        <dbReference type="ARBA" id="ARBA00022448"/>
    </source>
</evidence>
<feature type="domain" description="ABC transporter" evidence="4">
    <location>
        <begin position="4"/>
        <end position="243"/>
    </location>
</feature>
<dbReference type="SMART" id="SM00382">
    <property type="entry name" value="AAA"/>
    <property type="match status" value="1"/>
</dbReference>
<dbReference type="InterPro" id="IPR027417">
    <property type="entry name" value="P-loop_NTPase"/>
</dbReference>
<protein>
    <submittedName>
        <fullName evidence="5">ABC transporter ATP-binding protein</fullName>
    </submittedName>
</protein>
<evidence type="ECO:0000256" key="3">
    <source>
        <dbReference type="ARBA" id="ARBA00022840"/>
    </source>
</evidence>
<dbReference type="InterPro" id="IPR015854">
    <property type="entry name" value="ABC_transpr_LolD-like"/>
</dbReference>
<dbReference type="Proteomes" id="UP000823990">
    <property type="component" value="Unassembled WGS sequence"/>
</dbReference>
<name>A0A9D1TRD1_9FIRM</name>
<keyword evidence="3 5" id="KW-0067">ATP-binding</keyword>
<sequence>MEILRLENVVKVYGKGGVATKALAGITFGVQPSEFVAVMGASGSGKTTLLNLIATIDTVSGGKIYVDGRDVTEMNEEELSVYRGRKLGFVFQDYNLLDTLTAYENIILPLTLRGTPRYDIEREAGEIMRAFGLTELAGKFPSELSGGERQRTACARALIGKPSLIMADEPTGALDSRNSRNLMRLLRMMNETYGATILTVTHDPAVASYATRVLFLRDGRLFNEVRRGGKTDEELYREVVEINAAAGGESYAV</sequence>
<evidence type="ECO:0000256" key="2">
    <source>
        <dbReference type="ARBA" id="ARBA00022741"/>
    </source>
</evidence>
<dbReference type="AlphaFoldDB" id="A0A9D1TRD1"/>
<comment type="caution">
    <text evidence="5">The sequence shown here is derived from an EMBL/GenBank/DDBJ whole genome shotgun (WGS) entry which is preliminary data.</text>
</comment>
<dbReference type="PROSITE" id="PS50893">
    <property type="entry name" value="ABC_TRANSPORTER_2"/>
    <property type="match status" value="1"/>
</dbReference>
<reference evidence="5" key="2">
    <citation type="submission" date="2021-04" db="EMBL/GenBank/DDBJ databases">
        <authorList>
            <person name="Gilroy R."/>
        </authorList>
    </citation>
    <scope>NUCLEOTIDE SEQUENCE</scope>
    <source>
        <strain evidence="5">12435</strain>
    </source>
</reference>
<evidence type="ECO:0000259" key="4">
    <source>
        <dbReference type="PROSITE" id="PS50893"/>
    </source>
</evidence>
<proteinExistence type="predicted"/>
<keyword evidence="1" id="KW-0813">Transport</keyword>
<dbReference type="Pfam" id="PF00005">
    <property type="entry name" value="ABC_tran"/>
    <property type="match status" value="1"/>
</dbReference>
<dbReference type="FunFam" id="3.40.50.300:FF:000032">
    <property type="entry name" value="Export ABC transporter ATP-binding protein"/>
    <property type="match status" value="1"/>
</dbReference>
<dbReference type="PANTHER" id="PTHR24220:SF674">
    <property type="entry name" value="BACITRACIN EXPORT ATP-BINDING PROTEIN BCEA"/>
    <property type="match status" value="1"/>
</dbReference>
<dbReference type="EMBL" id="DXHS01000076">
    <property type="protein sequence ID" value="HIW02643.1"/>
    <property type="molecule type" value="Genomic_DNA"/>
</dbReference>
<gene>
    <name evidence="5" type="ORF">H9892_04825</name>
</gene>
<evidence type="ECO:0000313" key="6">
    <source>
        <dbReference type="Proteomes" id="UP000823990"/>
    </source>
</evidence>
<dbReference type="GO" id="GO:0005886">
    <property type="term" value="C:plasma membrane"/>
    <property type="evidence" value="ECO:0007669"/>
    <property type="project" value="TreeGrafter"/>
</dbReference>
<evidence type="ECO:0000313" key="5">
    <source>
        <dbReference type="EMBL" id="HIW02643.1"/>
    </source>
</evidence>
<dbReference type="CDD" id="cd03255">
    <property type="entry name" value="ABC_MJ0796_LolCDE_FtsE"/>
    <property type="match status" value="1"/>
</dbReference>
<reference evidence="5" key="1">
    <citation type="journal article" date="2021" name="PeerJ">
        <title>Extensive microbial diversity within the chicken gut microbiome revealed by metagenomics and culture.</title>
        <authorList>
            <person name="Gilroy R."/>
            <person name="Ravi A."/>
            <person name="Getino M."/>
            <person name="Pursley I."/>
            <person name="Horton D.L."/>
            <person name="Alikhan N.F."/>
            <person name="Baker D."/>
            <person name="Gharbi K."/>
            <person name="Hall N."/>
            <person name="Watson M."/>
            <person name="Adriaenssens E.M."/>
            <person name="Foster-Nyarko E."/>
            <person name="Jarju S."/>
            <person name="Secka A."/>
            <person name="Antonio M."/>
            <person name="Oren A."/>
            <person name="Chaudhuri R.R."/>
            <person name="La Ragione R."/>
            <person name="Hildebrand F."/>
            <person name="Pallen M.J."/>
        </authorList>
    </citation>
    <scope>NUCLEOTIDE SEQUENCE</scope>
    <source>
        <strain evidence="5">12435</strain>
    </source>
</reference>
<dbReference type="InterPro" id="IPR003439">
    <property type="entry name" value="ABC_transporter-like_ATP-bd"/>
</dbReference>
<dbReference type="GO" id="GO:0098796">
    <property type="term" value="C:membrane protein complex"/>
    <property type="evidence" value="ECO:0007669"/>
    <property type="project" value="UniProtKB-ARBA"/>
</dbReference>
<dbReference type="InterPro" id="IPR017911">
    <property type="entry name" value="MacB-like_ATP-bd"/>
</dbReference>